<dbReference type="PROSITE" id="PS50977">
    <property type="entry name" value="HTH_TETR_2"/>
    <property type="match status" value="1"/>
</dbReference>
<organism evidence="6 7">
    <name type="scientific">Mycolicibacter acidiphilus</name>
    <dbReference type="NCBI Taxonomy" id="2835306"/>
    <lineage>
        <taxon>Bacteria</taxon>
        <taxon>Bacillati</taxon>
        <taxon>Actinomycetota</taxon>
        <taxon>Actinomycetes</taxon>
        <taxon>Mycobacteriales</taxon>
        <taxon>Mycobacteriaceae</taxon>
        <taxon>Mycolicibacter</taxon>
    </lineage>
</organism>
<evidence type="ECO:0000256" key="4">
    <source>
        <dbReference type="PROSITE-ProRule" id="PRU00335"/>
    </source>
</evidence>
<evidence type="ECO:0000259" key="5">
    <source>
        <dbReference type="PROSITE" id="PS50977"/>
    </source>
</evidence>
<name>A0ABS5RNX8_9MYCO</name>
<proteinExistence type="predicted"/>
<dbReference type="InterPro" id="IPR009057">
    <property type="entry name" value="Homeodomain-like_sf"/>
</dbReference>
<dbReference type="Pfam" id="PF00440">
    <property type="entry name" value="TetR_N"/>
    <property type="match status" value="1"/>
</dbReference>
<keyword evidence="1" id="KW-0805">Transcription regulation</keyword>
<protein>
    <submittedName>
        <fullName evidence="6">TetR/AcrR family transcriptional regulator</fullName>
    </submittedName>
</protein>
<comment type="caution">
    <text evidence="6">The sequence shown here is derived from an EMBL/GenBank/DDBJ whole genome shotgun (WGS) entry which is preliminary data.</text>
</comment>
<evidence type="ECO:0000256" key="3">
    <source>
        <dbReference type="ARBA" id="ARBA00023163"/>
    </source>
</evidence>
<accession>A0ABS5RNX8</accession>
<dbReference type="Proteomes" id="UP001519535">
    <property type="component" value="Unassembled WGS sequence"/>
</dbReference>
<gene>
    <name evidence="6" type="ORF">KIH27_16905</name>
</gene>
<keyword evidence="7" id="KW-1185">Reference proteome</keyword>
<evidence type="ECO:0000256" key="1">
    <source>
        <dbReference type="ARBA" id="ARBA00023015"/>
    </source>
</evidence>
<keyword evidence="3" id="KW-0804">Transcription</keyword>
<feature type="DNA-binding region" description="H-T-H motif" evidence="4">
    <location>
        <begin position="38"/>
        <end position="57"/>
    </location>
</feature>
<dbReference type="RefSeq" id="WP_214094124.1">
    <property type="nucleotide sequence ID" value="NZ_JAHCLR010000039.1"/>
</dbReference>
<dbReference type="SUPFAM" id="SSF46689">
    <property type="entry name" value="Homeodomain-like"/>
    <property type="match status" value="1"/>
</dbReference>
<dbReference type="PANTHER" id="PTHR30055:SF234">
    <property type="entry name" value="HTH-TYPE TRANSCRIPTIONAL REGULATOR BETI"/>
    <property type="match status" value="1"/>
</dbReference>
<sequence length="204" mass="22311">MARRRGWGGDPPQSDEEATKRIVAAAVDLVAATGSAVSLADVAGSLGVIRQTVYRYFPTADALMRAVAIASVDGFLDRLTEHVRGIHDPADALTEGVLYTLDAVARSPQLGVMLSSSPHNHSREVTSAESQAFGMRMIERFEVDWAGYGYDESSLRGLVEFALRIMLSFFLAPNDPARSPDELRRFLRRWLGEAILAQRPHPSG</sequence>
<keyword evidence="2 4" id="KW-0238">DNA-binding</keyword>
<feature type="domain" description="HTH tetR-type" evidence="5">
    <location>
        <begin position="16"/>
        <end position="75"/>
    </location>
</feature>
<evidence type="ECO:0000256" key="2">
    <source>
        <dbReference type="ARBA" id="ARBA00023125"/>
    </source>
</evidence>
<dbReference type="InterPro" id="IPR050109">
    <property type="entry name" value="HTH-type_TetR-like_transc_reg"/>
</dbReference>
<dbReference type="EMBL" id="JAHCLR010000039">
    <property type="protein sequence ID" value="MBS9535269.1"/>
    <property type="molecule type" value="Genomic_DNA"/>
</dbReference>
<evidence type="ECO:0000313" key="6">
    <source>
        <dbReference type="EMBL" id="MBS9535269.1"/>
    </source>
</evidence>
<dbReference type="PANTHER" id="PTHR30055">
    <property type="entry name" value="HTH-TYPE TRANSCRIPTIONAL REGULATOR RUTR"/>
    <property type="match status" value="1"/>
</dbReference>
<dbReference type="Gene3D" id="1.10.357.10">
    <property type="entry name" value="Tetracycline Repressor, domain 2"/>
    <property type="match status" value="1"/>
</dbReference>
<dbReference type="InterPro" id="IPR001647">
    <property type="entry name" value="HTH_TetR"/>
</dbReference>
<evidence type="ECO:0000313" key="7">
    <source>
        <dbReference type="Proteomes" id="UP001519535"/>
    </source>
</evidence>
<reference evidence="6 7" key="1">
    <citation type="submission" date="2021-05" db="EMBL/GenBank/DDBJ databases">
        <title>Mycobacterium acidophilum sp. nov., an extremely acid-tolerant member of the genus Mycobacterium.</title>
        <authorList>
            <person name="Xia J."/>
        </authorList>
    </citation>
    <scope>NUCLEOTIDE SEQUENCE [LARGE SCALE GENOMIC DNA]</scope>
    <source>
        <strain evidence="6 7">M1</strain>
    </source>
</reference>